<reference evidence="2" key="1">
    <citation type="journal article" date="2014" name="Front. Microbiol.">
        <title>High frequency of phylogenetically diverse reductive dehalogenase-homologous genes in deep subseafloor sedimentary metagenomes.</title>
        <authorList>
            <person name="Kawai M."/>
            <person name="Futagami T."/>
            <person name="Toyoda A."/>
            <person name="Takaki Y."/>
            <person name="Nishi S."/>
            <person name="Hori S."/>
            <person name="Arai W."/>
            <person name="Tsubouchi T."/>
            <person name="Morono Y."/>
            <person name="Uchiyama I."/>
            <person name="Ito T."/>
            <person name="Fujiyama A."/>
            <person name="Inagaki F."/>
            <person name="Takami H."/>
        </authorList>
    </citation>
    <scope>NUCLEOTIDE SEQUENCE</scope>
    <source>
        <strain evidence="2">Expedition CK06-06</strain>
    </source>
</reference>
<organism evidence="2">
    <name type="scientific">marine sediment metagenome</name>
    <dbReference type="NCBI Taxonomy" id="412755"/>
    <lineage>
        <taxon>unclassified sequences</taxon>
        <taxon>metagenomes</taxon>
        <taxon>ecological metagenomes</taxon>
    </lineage>
</organism>
<name>X1NK64_9ZZZZ</name>
<proteinExistence type="predicted"/>
<sequence length="147" mass="16282">LILAVKLLKISREVRVKYEDAQNFAKDYFNPQGDGLASPFADTISGIAQVIGREVANQIQNTFKGETLVNARQEKRILNDIATDQLEQSNPLLATILQQFPTLQKRLLKNPALLPMATEVLSKVGKGGDHHESSESTDYGKALSKYK</sequence>
<dbReference type="AlphaFoldDB" id="X1NK64"/>
<evidence type="ECO:0000313" key="2">
    <source>
        <dbReference type="EMBL" id="GAI44412.1"/>
    </source>
</evidence>
<dbReference type="EMBL" id="BARV01028079">
    <property type="protein sequence ID" value="GAI44412.1"/>
    <property type="molecule type" value="Genomic_DNA"/>
</dbReference>
<gene>
    <name evidence="2" type="ORF">S06H3_45043</name>
</gene>
<comment type="caution">
    <text evidence="2">The sequence shown here is derived from an EMBL/GenBank/DDBJ whole genome shotgun (WGS) entry which is preliminary data.</text>
</comment>
<protein>
    <submittedName>
        <fullName evidence="2">Uncharacterized protein</fullName>
    </submittedName>
</protein>
<accession>X1NK64</accession>
<evidence type="ECO:0000256" key="1">
    <source>
        <dbReference type="SAM" id="MobiDB-lite"/>
    </source>
</evidence>
<feature type="region of interest" description="Disordered" evidence="1">
    <location>
        <begin position="124"/>
        <end position="147"/>
    </location>
</feature>
<feature type="non-terminal residue" evidence="2">
    <location>
        <position position="1"/>
    </location>
</feature>